<dbReference type="EC" id="2.7.13.3" evidence="2"/>
<feature type="transmembrane region" description="Helical" evidence="9">
    <location>
        <begin position="227"/>
        <end position="249"/>
    </location>
</feature>
<dbReference type="PANTHER" id="PTHR43065:SF10">
    <property type="entry name" value="PEROXIDE STRESS-ACTIVATED HISTIDINE KINASE MAK3"/>
    <property type="match status" value="1"/>
</dbReference>
<dbReference type="CDD" id="cd00082">
    <property type="entry name" value="HisKA"/>
    <property type="match status" value="1"/>
</dbReference>
<keyword evidence="9" id="KW-0472">Membrane</keyword>
<dbReference type="InterPro" id="IPR029016">
    <property type="entry name" value="GAF-like_dom_sf"/>
</dbReference>
<dbReference type="InterPro" id="IPR003018">
    <property type="entry name" value="GAF"/>
</dbReference>
<feature type="transmembrane region" description="Helical" evidence="9">
    <location>
        <begin position="61"/>
        <end position="81"/>
    </location>
</feature>
<sequence>MALSLIAIILLLFAMLRIIRLERKSACRTFLAIPFCAFAFLEFFDLAALYQFFPEVDWKRLSLGVEALLPALWLLVSLTYARDLPERGLARSTRLMLAGAFALVLVPVLMPGEALFYAPDFPLERMLFLTDAGYYFYVAMLVLLVVALMNLESTLVNASSEALWRVKLDIVALGSMLAVCVFYYTNSLLYRSLNMELVPLRSLVSIIAALMIVYSRTHWRGTAQVKVSQAVLLKSVVLTVIAGYLFLLGSIGEGMKYFGSLFPRVLTLSLGFIAGMVLLLLLLSERAKRELKVFLHKHFYQSKYDYRAQWLGLTERLASLESGDGLLRLVLSAYCDNFGVRGGALFLHQEGCGWFCAAGIQELEEVRVTIADDNPLVTYLRQRRWVFCSRDDNPEILEANLNWLRELKVSFAIPLFEGEALTGFIVLGEQVVPDEEYRYEDYDLMKAIARQASVAIQHQRLSEQLTQAKAMEAVGNLATFVVHDLKNLAATVSLVVENAREHLENPEFQKDMLSSLGNTTRKMHTLIGRLRNLGESELLHMRPVDLLALAKHSARQVQGRTVTVQGTPEMVLGDEEELQKVLLNLFLNAVEASEPGTPILAEVGCAESPFLKVSDSGCGMSPLFIRNELFAPFKTTKQTGLGIGLYQCRQIVAAHGGRIEVCSVEGEGTVFTVWFPSPALGAEQVITQPAIGGVQ</sequence>
<organism evidence="11">
    <name type="scientific">Geobacter sp. (strain M21)</name>
    <dbReference type="NCBI Taxonomy" id="443144"/>
    <lineage>
        <taxon>Bacteria</taxon>
        <taxon>Pseudomonadati</taxon>
        <taxon>Thermodesulfobacteriota</taxon>
        <taxon>Desulfuromonadia</taxon>
        <taxon>Geobacterales</taxon>
        <taxon>Geobacteraceae</taxon>
        <taxon>Geobacter</taxon>
    </lineage>
</organism>
<dbReference type="InterPro" id="IPR036097">
    <property type="entry name" value="HisK_dim/P_sf"/>
</dbReference>
<dbReference type="PANTHER" id="PTHR43065">
    <property type="entry name" value="SENSOR HISTIDINE KINASE"/>
    <property type="match status" value="1"/>
</dbReference>
<evidence type="ECO:0000256" key="6">
    <source>
        <dbReference type="ARBA" id="ARBA00022777"/>
    </source>
</evidence>
<dbReference type="Gene3D" id="3.30.565.10">
    <property type="entry name" value="Histidine kinase-like ATPase, C-terminal domain"/>
    <property type="match status" value="1"/>
</dbReference>
<evidence type="ECO:0000256" key="8">
    <source>
        <dbReference type="ARBA" id="ARBA00023012"/>
    </source>
</evidence>
<dbReference type="Pfam" id="PF13185">
    <property type="entry name" value="GAF_2"/>
    <property type="match status" value="1"/>
</dbReference>
<evidence type="ECO:0000256" key="4">
    <source>
        <dbReference type="ARBA" id="ARBA00022679"/>
    </source>
</evidence>
<dbReference type="NCBIfam" id="TIGR02916">
    <property type="entry name" value="PEP_his_kin"/>
    <property type="match status" value="1"/>
</dbReference>
<protein>
    <recommendedName>
        <fullName evidence="2">histidine kinase</fullName>
        <ecNumber evidence="2">2.7.13.3</ecNumber>
    </recommendedName>
</protein>
<dbReference type="PRINTS" id="PR00344">
    <property type="entry name" value="BCTRLSENSOR"/>
</dbReference>
<dbReference type="SUPFAM" id="SSF55874">
    <property type="entry name" value="ATPase domain of HSP90 chaperone/DNA topoisomerase II/histidine kinase"/>
    <property type="match status" value="1"/>
</dbReference>
<gene>
    <name evidence="11" type="ordered locus">GM21_2444</name>
</gene>
<evidence type="ECO:0000313" key="11">
    <source>
        <dbReference type="EMBL" id="ACT18487.1"/>
    </source>
</evidence>
<dbReference type="InterPro" id="IPR005467">
    <property type="entry name" value="His_kinase_dom"/>
</dbReference>
<reference evidence="11" key="1">
    <citation type="submission" date="2009-07" db="EMBL/GenBank/DDBJ databases">
        <title>Complete sequence of Geobacter sp. M21.</title>
        <authorList>
            <consortium name="US DOE Joint Genome Institute"/>
            <person name="Lucas S."/>
            <person name="Copeland A."/>
            <person name="Lapidus A."/>
            <person name="Glavina del Rio T."/>
            <person name="Dalin E."/>
            <person name="Tice H."/>
            <person name="Bruce D."/>
            <person name="Goodwin L."/>
            <person name="Pitluck S."/>
            <person name="Saunders E."/>
            <person name="Brettin T."/>
            <person name="Detter J.C."/>
            <person name="Han C."/>
            <person name="Larimer F."/>
            <person name="Land M."/>
            <person name="Hauser L."/>
            <person name="Kyrpides N."/>
            <person name="Ovchinnikova G."/>
            <person name="Lovley D."/>
        </authorList>
    </citation>
    <scope>NUCLEOTIDE SEQUENCE [LARGE SCALE GENOMIC DNA]</scope>
    <source>
        <strain evidence="11">M21</strain>
    </source>
</reference>
<keyword evidence="5" id="KW-0547">Nucleotide-binding</keyword>
<keyword evidence="8" id="KW-0902">Two-component regulatory system</keyword>
<dbReference type="HOGENOM" id="CLU_024784_1_0_7"/>
<dbReference type="InterPro" id="IPR014265">
    <property type="entry name" value="XrtA/PrsK"/>
</dbReference>
<evidence type="ECO:0000256" key="2">
    <source>
        <dbReference type="ARBA" id="ARBA00012438"/>
    </source>
</evidence>
<proteinExistence type="predicted"/>
<feature type="transmembrane region" description="Helical" evidence="9">
    <location>
        <begin position="29"/>
        <end position="49"/>
    </location>
</feature>
<keyword evidence="7" id="KW-0067">ATP-binding</keyword>
<dbReference type="EMBL" id="CP001661">
    <property type="protein sequence ID" value="ACT18487.1"/>
    <property type="molecule type" value="Genomic_DNA"/>
</dbReference>
<evidence type="ECO:0000256" key="7">
    <source>
        <dbReference type="ARBA" id="ARBA00022840"/>
    </source>
</evidence>
<dbReference type="InterPro" id="IPR036890">
    <property type="entry name" value="HATPase_C_sf"/>
</dbReference>
<comment type="catalytic activity">
    <reaction evidence="1">
        <text>ATP + protein L-histidine = ADP + protein N-phospho-L-histidine.</text>
        <dbReference type="EC" id="2.7.13.3"/>
    </reaction>
</comment>
<dbReference type="InterPro" id="IPR003594">
    <property type="entry name" value="HATPase_dom"/>
</dbReference>
<feature type="transmembrane region" description="Helical" evidence="9">
    <location>
        <begin position="163"/>
        <end position="185"/>
    </location>
</feature>
<dbReference type="SMART" id="SM00387">
    <property type="entry name" value="HATPase_c"/>
    <property type="match status" value="1"/>
</dbReference>
<dbReference type="Pfam" id="PF02518">
    <property type="entry name" value="HATPase_c"/>
    <property type="match status" value="1"/>
</dbReference>
<evidence type="ECO:0000259" key="10">
    <source>
        <dbReference type="PROSITE" id="PS50109"/>
    </source>
</evidence>
<feature type="domain" description="Histidine kinase" evidence="10">
    <location>
        <begin position="480"/>
        <end position="679"/>
    </location>
</feature>
<dbReference type="GO" id="GO:0005524">
    <property type="term" value="F:ATP binding"/>
    <property type="evidence" value="ECO:0007669"/>
    <property type="project" value="UniProtKB-KW"/>
</dbReference>
<name>C6DZU3_GEOSM</name>
<feature type="transmembrane region" description="Helical" evidence="9">
    <location>
        <begin position="6"/>
        <end position="22"/>
    </location>
</feature>
<dbReference type="SUPFAM" id="SSF47384">
    <property type="entry name" value="Homodimeric domain of signal transducing histidine kinase"/>
    <property type="match status" value="1"/>
</dbReference>
<evidence type="ECO:0000256" key="3">
    <source>
        <dbReference type="ARBA" id="ARBA00022553"/>
    </source>
</evidence>
<evidence type="ECO:0000256" key="5">
    <source>
        <dbReference type="ARBA" id="ARBA00022741"/>
    </source>
</evidence>
<evidence type="ECO:0000256" key="1">
    <source>
        <dbReference type="ARBA" id="ARBA00000085"/>
    </source>
</evidence>
<keyword evidence="9" id="KW-0812">Transmembrane</keyword>
<dbReference type="STRING" id="443144.GM21_2444"/>
<keyword evidence="6 11" id="KW-0418">Kinase</keyword>
<feature type="transmembrane region" description="Helical" evidence="9">
    <location>
        <begin position="261"/>
        <end position="283"/>
    </location>
</feature>
<dbReference type="Gene3D" id="1.10.287.130">
    <property type="match status" value="1"/>
</dbReference>
<dbReference type="InterPro" id="IPR003661">
    <property type="entry name" value="HisK_dim/P_dom"/>
</dbReference>
<dbReference type="GO" id="GO:0000155">
    <property type="term" value="F:phosphorelay sensor kinase activity"/>
    <property type="evidence" value="ECO:0007669"/>
    <property type="project" value="InterPro"/>
</dbReference>
<dbReference type="SMART" id="SM00065">
    <property type="entry name" value="GAF"/>
    <property type="match status" value="1"/>
</dbReference>
<feature type="transmembrane region" description="Helical" evidence="9">
    <location>
        <begin position="132"/>
        <end position="151"/>
    </location>
</feature>
<dbReference type="eggNOG" id="COG2203">
    <property type="taxonomic scope" value="Bacteria"/>
</dbReference>
<feature type="transmembrane region" description="Helical" evidence="9">
    <location>
        <begin position="197"/>
        <end position="215"/>
    </location>
</feature>
<dbReference type="eggNOG" id="COG4191">
    <property type="taxonomic scope" value="Bacteria"/>
</dbReference>
<dbReference type="Gene3D" id="3.30.450.40">
    <property type="match status" value="1"/>
</dbReference>
<evidence type="ECO:0000256" key="9">
    <source>
        <dbReference type="SAM" id="Phobius"/>
    </source>
</evidence>
<dbReference type="AlphaFoldDB" id="C6DZU3"/>
<dbReference type="SUPFAM" id="SSF55781">
    <property type="entry name" value="GAF domain-like"/>
    <property type="match status" value="1"/>
</dbReference>
<dbReference type="KEGG" id="gem:GM21_2444"/>
<keyword evidence="3" id="KW-0597">Phosphoprotein</keyword>
<dbReference type="OrthoDB" id="9785691at2"/>
<feature type="transmembrane region" description="Helical" evidence="9">
    <location>
        <begin position="93"/>
        <end position="112"/>
    </location>
</feature>
<dbReference type="PROSITE" id="PS50109">
    <property type="entry name" value="HIS_KIN"/>
    <property type="match status" value="1"/>
</dbReference>
<keyword evidence="4" id="KW-0808">Transferase</keyword>
<keyword evidence="9" id="KW-1133">Transmembrane helix</keyword>
<accession>C6DZU3</accession>
<dbReference type="InterPro" id="IPR004358">
    <property type="entry name" value="Sig_transdc_His_kin-like_C"/>
</dbReference>